<dbReference type="AlphaFoldDB" id="A0A382XVZ2"/>
<sequence length="31" mass="3198">MLDLKTPFIFSLVALSVSAAAQSDESSLQGA</sequence>
<proteinExistence type="predicted"/>
<name>A0A382XVZ2_9ZZZZ</name>
<feature type="non-terminal residue" evidence="1">
    <location>
        <position position="31"/>
    </location>
</feature>
<gene>
    <name evidence="1" type="ORF">METZ01_LOCUS428126</name>
</gene>
<evidence type="ECO:0000313" key="1">
    <source>
        <dbReference type="EMBL" id="SVD75272.1"/>
    </source>
</evidence>
<organism evidence="1">
    <name type="scientific">marine metagenome</name>
    <dbReference type="NCBI Taxonomy" id="408172"/>
    <lineage>
        <taxon>unclassified sequences</taxon>
        <taxon>metagenomes</taxon>
        <taxon>ecological metagenomes</taxon>
    </lineage>
</organism>
<dbReference type="EMBL" id="UINC01170964">
    <property type="protein sequence ID" value="SVD75272.1"/>
    <property type="molecule type" value="Genomic_DNA"/>
</dbReference>
<reference evidence="1" key="1">
    <citation type="submission" date="2018-05" db="EMBL/GenBank/DDBJ databases">
        <authorList>
            <person name="Lanie J.A."/>
            <person name="Ng W.-L."/>
            <person name="Kazmierczak K.M."/>
            <person name="Andrzejewski T.M."/>
            <person name="Davidsen T.M."/>
            <person name="Wayne K.J."/>
            <person name="Tettelin H."/>
            <person name="Glass J.I."/>
            <person name="Rusch D."/>
            <person name="Podicherti R."/>
            <person name="Tsui H.-C.T."/>
            <person name="Winkler M.E."/>
        </authorList>
    </citation>
    <scope>NUCLEOTIDE SEQUENCE</scope>
</reference>
<protein>
    <submittedName>
        <fullName evidence="1">Uncharacterized protein</fullName>
    </submittedName>
</protein>
<accession>A0A382XVZ2</accession>